<protein>
    <submittedName>
        <fullName evidence="2">Uncharacterized protein</fullName>
    </submittedName>
</protein>
<sequence length="69" mass="7305">MERAAADGGGGAVYPHGALHAPVRAPDGELGDGPRYPRGPCSSRTFRRALSLCLNPRRAALSRVSRVHL</sequence>
<dbReference type="EMBL" id="JAHYIQ010000012">
    <property type="protein sequence ID" value="KAK1127322.1"/>
    <property type="molecule type" value="Genomic_DNA"/>
</dbReference>
<gene>
    <name evidence="2" type="ORF">K0M31_003866</name>
</gene>
<evidence type="ECO:0000313" key="2">
    <source>
        <dbReference type="EMBL" id="KAK1127322.1"/>
    </source>
</evidence>
<evidence type="ECO:0000256" key="1">
    <source>
        <dbReference type="SAM" id="MobiDB-lite"/>
    </source>
</evidence>
<proteinExistence type="predicted"/>
<dbReference type="AlphaFoldDB" id="A0AA40KP09"/>
<keyword evidence="3" id="KW-1185">Reference proteome</keyword>
<accession>A0AA40KP09</accession>
<name>A0AA40KP09_9HYME</name>
<reference evidence="2" key="1">
    <citation type="submission" date="2021-10" db="EMBL/GenBank/DDBJ databases">
        <title>Melipona bicolor Genome sequencing and assembly.</title>
        <authorList>
            <person name="Araujo N.S."/>
            <person name="Arias M.C."/>
        </authorList>
    </citation>
    <scope>NUCLEOTIDE SEQUENCE</scope>
    <source>
        <strain evidence="2">USP_2M_L1-L4_2017</strain>
        <tissue evidence="2">Whole body</tissue>
    </source>
</reference>
<dbReference type="Proteomes" id="UP001177670">
    <property type="component" value="Unassembled WGS sequence"/>
</dbReference>
<evidence type="ECO:0000313" key="3">
    <source>
        <dbReference type="Proteomes" id="UP001177670"/>
    </source>
</evidence>
<comment type="caution">
    <text evidence="2">The sequence shown here is derived from an EMBL/GenBank/DDBJ whole genome shotgun (WGS) entry which is preliminary data.</text>
</comment>
<organism evidence="2 3">
    <name type="scientific">Melipona bicolor</name>
    <dbReference type="NCBI Taxonomy" id="60889"/>
    <lineage>
        <taxon>Eukaryota</taxon>
        <taxon>Metazoa</taxon>
        <taxon>Ecdysozoa</taxon>
        <taxon>Arthropoda</taxon>
        <taxon>Hexapoda</taxon>
        <taxon>Insecta</taxon>
        <taxon>Pterygota</taxon>
        <taxon>Neoptera</taxon>
        <taxon>Endopterygota</taxon>
        <taxon>Hymenoptera</taxon>
        <taxon>Apocrita</taxon>
        <taxon>Aculeata</taxon>
        <taxon>Apoidea</taxon>
        <taxon>Anthophila</taxon>
        <taxon>Apidae</taxon>
        <taxon>Melipona</taxon>
    </lineage>
</organism>
<feature type="region of interest" description="Disordered" evidence="1">
    <location>
        <begin position="1"/>
        <end position="41"/>
    </location>
</feature>